<keyword evidence="3" id="KW-1185">Reference proteome</keyword>
<dbReference type="Proteomes" id="UP001143981">
    <property type="component" value="Unassembled WGS sequence"/>
</dbReference>
<organism evidence="2 3">
    <name type="scientific">Coemansia biformis</name>
    <dbReference type="NCBI Taxonomy" id="1286918"/>
    <lineage>
        <taxon>Eukaryota</taxon>
        <taxon>Fungi</taxon>
        <taxon>Fungi incertae sedis</taxon>
        <taxon>Zoopagomycota</taxon>
        <taxon>Kickxellomycotina</taxon>
        <taxon>Kickxellomycetes</taxon>
        <taxon>Kickxellales</taxon>
        <taxon>Kickxellaceae</taxon>
        <taxon>Coemansia</taxon>
    </lineage>
</organism>
<evidence type="ECO:0000256" key="1">
    <source>
        <dbReference type="SAM" id="MobiDB-lite"/>
    </source>
</evidence>
<proteinExistence type="predicted"/>
<protein>
    <submittedName>
        <fullName evidence="2">Uncharacterized protein</fullName>
    </submittedName>
</protein>
<sequence length="472" mass="52476">MMQAASRFGRMQMAHDIFDVCGPGFTNPYNLDPFIWTWLHELANQYHREQESGRWRRGGSDMAPGTSPVSPAQPWLPTLATHYIMLTHLDRHGATGEIADYFYLLTSVWGQYRQWATRHDSKEHGGSDGDGLQRLERLVVGHMAQDVVKARDVYGLGQYIAAPAESAPSGTAGVASTHYYAHCDQILALAQGNWETHPTGQAAASRSDRPPRVVYGKALHGHALEGDIQSMLHHMQRFPGLNDIAVWSSVVRCICVQIALHPDDRLMLHPQLYGKADPEGSEPDSSHNWLDLIFDLARVLAAQNVYFTQVTFGMVVQLAAQLGDMHSILRATQFMHTNYEVRFNADMLMMTIRMDLPFDTKCVLVQSMLDRYTGQGRVKPADSTAKMSFAALSLLVRSAQTPEDAIRLRSIVESTRTTHGIVLQRSEIEHLRQICLGSEAWAGLQSWIDANSILHTHSSAKPIDVPGGGESA</sequence>
<gene>
    <name evidence="2" type="ORF">LPJ61_005901</name>
</gene>
<dbReference type="EMBL" id="JANBOI010002322">
    <property type="protein sequence ID" value="KAJ1722708.1"/>
    <property type="molecule type" value="Genomic_DNA"/>
</dbReference>
<evidence type="ECO:0000313" key="2">
    <source>
        <dbReference type="EMBL" id="KAJ1722708.1"/>
    </source>
</evidence>
<reference evidence="2" key="1">
    <citation type="submission" date="2022-07" db="EMBL/GenBank/DDBJ databases">
        <title>Phylogenomic reconstructions and comparative analyses of Kickxellomycotina fungi.</title>
        <authorList>
            <person name="Reynolds N.K."/>
            <person name="Stajich J.E."/>
            <person name="Barry K."/>
            <person name="Grigoriev I.V."/>
            <person name="Crous P."/>
            <person name="Smith M.E."/>
        </authorList>
    </citation>
    <scope>NUCLEOTIDE SEQUENCE</scope>
    <source>
        <strain evidence="2">BCRC 34381</strain>
    </source>
</reference>
<evidence type="ECO:0000313" key="3">
    <source>
        <dbReference type="Proteomes" id="UP001143981"/>
    </source>
</evidence>
<dbReference type="AlphaFoldDB" id="A0A9W7Y2B9"/>
<feature type="region of interest" description="Disordered" evidence="1">
    <location>
        <begin position="51"/>
        <end position="71"/>
    </location>
</feature>
<name>A0A9W7Y2B9_9FUNG</name>
<comment type="caution">
    <text evidence="2">The sequence shown here is derived from an EMBL/GenBank/DDBJ whole genome shotgun (WGS) entry which is preliminary data.</text>
</comment>
<accession>A0A9W7Y2B9</accession>
<dbReference type="OrthoDB" id="185373at2759"/>